<dbReference type="Proteomes" id="UP000295110">
    <property type="component" value="Unassembled WGS sequence"/>
</dbReference>
<gene>
    <name evidence="2" type="ORF">EV671_1001360</name>
</gene>
<dbReference type="NCBIfam" id="NF033611">
    <property type="entry name" value="SAVED"/>
    <property type="match status" value="1"/>
</dbReference>
<sequence length="531" mass="56659">MPAAEASSVVPASDNALAQVLRDLAASGAKVMVVTNAYTARIAADDGTGAWKEVARGDFGLKSGAAAQPIADAANLAWCEVPGALAAMDLATAVGSPVDAIFVDAWLTAADALTGSDGRGASPAKDDLNHLGYLAGWRCQFSGCGKDLRRESLSGTPGNFSYFAHIIASSAKGPRGDALLSGQRSSDIDNIMLMCDECHRRIDRVDPDRFTVDVLNKMRQDSINEVRRLLNTLQYPEVLPLVVMGNITAQSPRFNQRDAEEAMWTRQLRMASGGPERHLSNEGRLHDPHSPTYWGTAFNSLAEDLPMLRKRLNGTLKDDGTRMPVAVFPLHGTSFLTLAGRVVGEGTKVTVFQFNRDRPAGLPGGPWAFDENTPAPAPGKYTATELAPHAGGNEACLIVSLTFGLAPERLPPSLYADGAFKVGAMHVTTASADDLKHSVFSHTSDIDLFALAVEDAIRTLQDKWRVSTIHLFIGAPASACFKVGQKLQARNHATVICYESKPGANGSFLPTIAIANTTATELQTHQSISLV</sequence>
<dbReference type="RefSeq" id="WP_132569402.1">
    <property type="nucleotide sequence ID" value="NZ_CBCSGL010000010.1"/>
</dbReference>
<comment type="caution">
    <text evidence="2">The sequence shown here is derived from an EMBL/GenBank/DDBJ whole genome shotgun (WGS) entry which is preliminary data.</text>
</comment>
<dbReference type="Pfam" id="PF18145">
    <property type="entry name" value="SAVED"/>
    <property type="match status" value="1"/>
</dbReference>
<evidence type="ECO:0000259" key="1">
    <source>
        <dbReference type="Pfam" id="PF18145"/>
    </source>
</evidence>
<organism evidence="2 3">
    <name type="scientific">Roseateles saccharophilus</name>
    <name type="common">Pseudomonas saccharophila</name>
    <dbReference type="NCBI Taxonomy" id="304"/>
    <lineage>
        <taxon>Bacteria</taxon>
        <taxon>Pseudomonadati</taxon>
        <taxon>Pseudomonadota</taxon>
        <taxon>Betaproteobacteria</taxon>
        <taxon>Burkholderiales</taxon>
        <taxon>Sphaerotilaceae</taxon>
        <taxon>Roseateles</taxon>
    </lineage>
</organism>
<evidence type="ECO:0000313" key="2">
    <source>
        <dbReference type="EMBL" id="TCV04604.1"/>
    </source>
</evidence>
<feature type="domain" description="SMODS-associated and fused to various effectors" evidence="1">
    <location>
        <begin position="309"/>
        <end position="514"/>
    </location>
</feature>
<dbReference type="InterPro" id="IPR040836">
    <property type="entry name" value="SAVED"/>
</dbReference>
<name>A0A4R3VL48_ROSSA</name>
<reference evidence="2 3" key="1">
    <citation type="submission" date="2019-03" db="EMBL/GenBank/DDBJ databases">
        <title>Genomic Encyclopedia of Type Strains, Phase IV (KMG-IV): sequencing the most valuable type-strain genomes for metagenomic binning, comparative biology and taxonomic classification.</title>
        <authorList>
            <person name="Goeker M."/>
        </authorList>
    </citation>
    <scope>NUCLEOTIDE SEQUENCE [LARGE SCALE GENOMIC DNA]</scope>
    <source>
        <strain evidence="2 3">DSM 654</strain>
    </source>
</reference>
<dbReference type="AlphaFoldDB" id="A0A4R3VL48"/>
<proteinExistence type="predicted"/>
<protein>
    <recommendedName>
        <fullName evidence="1">SMODS-associated and fused to various effectors domain-containing protein</fullName>
    </recommendedName>
</protein>
<evidence type="ECO:0000313" key="3">
    <source>
        <dbReference type="Proteomes" id="UP000295110"/>
    </source>
</evidence>
<dbReference type="EMBL" id="SMBU01000001">
    <property type="protein sequence ID" value="TCV04604.1"/>
    <property type="molecule type" value="Genomic_DNA"/>
</dbReference>
<keyword evidence="3" id="KW-1185">Reference proteome</keyword>
<dbReference type="OrthoDB" id="9052589at2"/>
<accession>A0A4R3VL48</accession>